<dbReference type="OrthoDB" id="9800754at2"/>
<protein>
    <recommendedName>
        <fullName evidence="2">AB hydrolase-1 domain-containing protein</fullName>
    </recommendedName>
</protein>
<reference evidence="3 4" key="2">
    <citation type="journal article" date="2017" name="Int. J. Syst. Evol. Microbiol.">
        <title>Gordonia phthalatica sp. nov., a di-n-butyl phthalate-degrading bacterium isolated from activated sludge.</title>
        <authorList>
            <person name="Jin D."/>
            <person name="Kong X."/>
            <person name="Jia M."/>
            <person name="Yu X."/>
            <person name="Wang X."/>
            <person name="Zhuang X."/>
            <person name="Deng Y."/>
            <person name="Bai Z."/>
        </authorList>
    </citation>
    <scope>NUCLEOTIDE SEQUENCE [LARGE SCALE GENOMIC DNA]</scope>
    <source>
        <strain evidence="3 4">QH-11</strain>
    </source>
</reference>
<evidence type="ECO:0000313" key="3">
    <source>
        <dbReference type="EMBL" id="ALG86516.1"/>
    </source>
</evidence>
<dbReference type="KEGG" id="goq:ACH46_01695"/>
<reference evidence="4" key="1">
    <citation type="submission" date="2015-06" db="EMBL/GenBank/DDBJ databases">
        <title>Complete genome sequence and metabolic analysis of phthalate degradation pathway in Gordonia sp. QH-11.</title>
        <authorList>
            <person name="Jin D."/>
            <person name="Kong X."/>
            <person name="Bai Z."/>
        </authorList>
    </citation>
    <scope>NUCLEOTIDE SEQUENCE [LARGE SCALE GENOMIC DNA]</scope>
    <source>
        <strain evidence="4">QH-11</strain>
    </source>
</reference>
<dbReference type="SUPFAM" id="SSF53474">
    <property type="entry name" value="alpha/beta-Hydrolases"/>
    <property type="match status" value="1"/>
</dbReference>
<feature type="active site" evidence="1">
    <location>
        <position position="314"/>
    </location>
</feature>
<dbReference type="Proteomes" id="UP000063789">
    <property type="component" value="Chromosome"/>
</dbReference>
<dbReference type="PANTHER" id="PTHR32268:SF15">
    <property type="entry name" value="HOMOSERINE ACETYLTRANSFERASE FAMILY PROTEIN (AFU_ORTHOLOGUE AFUA_1G15350)"/>
    <property type="match status" value="1"/>
</dbReference>
<evidence type="ECO:0000256" key="1">
    <source>
        <dbReference type="PIRSR" id="PIRSR000443-1"/>
    </source>
</evidence>
<dbReference type="STRING" id="1136941.ACH46_01695"/>
<dbReference type="InterPro" id="IPR000073">
    <property type="entry name" value="AB_hydrolase_1"/>
</dbReference>
<feature type="active site" description="Nucleophile" evidence="1">
    <location>
        <position position="131"/>
    </location>
</feature>
<organism evidence="3 4">
    <name type="scientific">Gordonia phthalatica</name>
    <dbReference type="NCBI Taxonomy" id="1136941"/>
    <lineage>
        <taxon>Bacteria</taxon>
        <taxon>Bacillati</taxon>
        <taxon>Actinomycetota</taxon>
        <taxon>Actinomycetes</taxon>
        <taxon>Mycobacteriales</taxon>
        <taxon>Gordoniaceae</taxon>
        <taxon>Gordonia</taxon>
    </lineage>
</organism>
<feature type="active site" evidence="1">
    <location>
        <position position="285"/>
    </location>
</feature>
<dbReference type="NCBIfam" id="NF005757">
    <property type="entry name" value="PRK07581.1"/>
    <property type="match status" value="1"/>
</dbReference>
<dbReference type="Pfam" id="PF00561">
    <property type="entry name" value="Abhydrolase_1"/>
    <property type="match status" value="1"/>
</dbReference>
<name>A0A0N9NFQ0_9ACTN</name>
<dbReference type="RefSeq" id="WP_062394836.1">
    <property type="nucleotide sequence ID" value="NZ_CP011853.1"/>
</dbReference>
<dbReference type="PIRSF" id="PIRSF000443">
    <property type="entry name" value="Homoser_Ac_trans"/>
    <property type="match status" value="1"/>
</dbReference>
<dbReference type="GO" id="GO:0016747">
    <property type="term" value="F:acyltransferase activity, transferring groups other than amino-acyl groups"/>
    <property type="evidence" value="ECO:0007669"/>
    <property type="project" value="InterPro"/>
</dbReference>
<dbReference type="PATRIC" id="fig|1136941.3.peg.340"/>
<dbReference type="AlphaFoldDB" id="A0A0N9NFQ0"/>
<evidence type="ECO:0000259" key="2">
    <source>
        <dbReference type="Pfam" id="PF00561"/>
    </source>
</evidence>
<accession>A0A0N9NFQ0</accession>
<evidence type="ECO:0000313" key="4">
    <source>
        <dbReference type="Proteomes" id="UP000063789"/>
    </source>
</evidence>
<gene>
    <name evidence="3" type="ORF">ACH46_01695</name>
</gene>
<feature type="domain" description="AB hydrolase-1" evidence="2">
    <location>
        <begin position="65"/>
        <end position="188"/>
    </location>
</feature>
<dbReference type="InterPro" id="IPR029058">
    <property type="entry name" value="AB_hydrolase_fold"/>
</dbReference>
<proteinExistence type="predicted"/>
<keyword evidence="4" id="KW-1185">Reference proteome</keyword>
<sequence length="339" mass="37754">MTDQKFQTYELGDFALQSGITLADAKLAYRTFGTLNADKSNAILYPTWYSGFIENNEWLIGEGMGLDPNKYFIVVPALFGNGESSSPNNVGLAQSGPRFPKVTMYDNVRAQHTFITEHFGIEHLRLVVGWSMGAGQTYQWGVSYPDMMDGLLPFCGSTRTSPNNFVFLEAVRAAIMTDAAWEDGWYTSPPNKGLRAVGRVYAGWGLSAAFYWDEVWRDFGFTSLEDFLVRYWEGHFLGRDANCLLVLADTWQTANVGNTPGCDGDLEKALARIKAPLIQMPGHEDRYFAPEEDQWAGQFIKGSEFRPIPGVWGHFAGIGMNPVDTAFIDKAVKDLLGDD</sequence>
<dbReference type="InterPro" id="IPR008220">
    <property type="entry name" value="HAT_MetX-like"/>
</dbReference>
<dbReference type="Gene3D" id="3.40.50.1820">
    <property type="entry name" value="alpha/beta hydrolase"/>
    <property type="match status" value="1"/>
</dbReference>
<dbReference type="PANTHER" id="PTHR32268">
    <property type="entry name" value="HOMOSERINE O-ACETYLTRANSFERASE"/>
    <property type="match status" value="1"/>
</dbReference>
<dbReference type="EMBL" id="CP011853">
    <property type="protein sequence ID" value="ALG86516.1"/>
    <property type="molecule type" value="Genomic_DNA"/>
</dbReference>